<dbReference type="EMBL" id="BDUD01000001">
    <property type="protein sequence ID" value="GBG19366.1"/>
    <property type="molecule type" value="Genomic_DNA"/>
</dbReference>
<dbReference type="GO" id="GO:0005886">
    <property type="term" value="C:plasma membrane"/>
    <property type="evidence" value="ECO:0007669"/>
    <property type="project" value="UniProtKB-SubCell"/>
</dbReference>
<dbReference type="Proteomes" id="UP000245124">
    <property type="component" value="Unassembled WGS sequence"/>
</dbReference>
<evidence type="ECO:0008006" key="9">
    <source>
        <dbReference type="Google" id="ProtNLM"/>
    </source>
</evidence>
<evidence type="ECO:0000256" key="4">
    <source>
        <dbReference type="ARBA" id="ARBA00022989"/>
    </source>
</evidence>
<dbReference type="AlphaFoldDB" id="A0A2R5FKP7"/>
<comment type="subcellular location">
    <subcellularLocation>
        <location evidence="1">Cell membrane</location>
        <topology evidence="1">Multi-pass membrane protein</topology>
    </subcellularLocation>
</comment>
<reference evidence="7 8" key="1">
    <citation type="submission" date="2017-06" db="EMBL/GenBank/DDBJ databases">
        <title>Genome sequencing of cyanobaciteial culture collection at National Institute for Environmental Studies (NIES).</title>
        <authorList>
            <person name="Hirose Y."/>
            <person name="Shimura Y."/>
            <person name="Fujisawa T."/>
            <person name="Nakamura Y."/>
            <person name="Kawachi M."/>
        </authorList>
    </citation>
    <scope>NUCLEOTIDE SEQUENCE [LARGE SCALE GENOMIC DNA]</scope>
    <source>
        <strain evidence="7 8">NIES-4072</strain>
    </source>
</reference>
<sequence length="194" mass="22178">MLSELVPIGKMYMQKRQKSRFLFSDRWLDRHSIVRNMEAFQDLIVIVLCLGLFAVMLIQLWGIAIAITQPLDYKHVTAKILFVLILVELFRLLMVYLQEHSISVGVAVEVTIVSLLREIVVHGALEMHWVNTLAICGLLFVLGGLLVVCAKTPHMDCMSANTKFCPVVYRGGRERQNELEFQYSRQCDENQPLG</sequence>
<proteinExistence type="predicted"/>
<keyword evidence="3 6" id="KW-0812">Transmembrane</keyword>
<evidence type="ECO:0000256" key="6">
    <source>
        <dbReference type="SAM" id="Phobius"/>
    </source>
</evidence>
<evidence type="ECO:0000256" key="3">
    <source>
        <dbReference type="ARBA" id="ARBA00022692"/>
    </source>
</evidence>
<evidence type="ECO:0000256" key="1">
    <source>
        <dbReference type="ARBA" id="ARBA00004651"/>
    </source>
</evidence>
<feature type="transmembrane region" description="Helical" evidence="6">
    <location>
        <begin position="129"/>
        <end position="150"/>
    </location>
</feature>
<evidence type="ECO:0000256" key="5">
    <source>
        <dbReference type="ARBA" id="ARBA00023136"/>
    </source>
</evidence>
<dbReference type="Pfam" id="PF06146">
    <property type="entry name" value="PsiE"/>
    <property type="match status" value="1"/>
</dbReference>
<evidence type="ECO:0000256" key="2">
    <source>
        <dbReference type="ARBA" id="ARBA00022475"/>
    </source>
</evidence>
<keyword evidence="2" id="KW-1003">Cell membrane</keyword>
<comment type="caution">
    <text evidence="7">The sequence shown here is derived from an EMBL/GenBank/DDBJ whole genome shotgun (WGS) entry which is preliminary data.</text>
</comment>
<protein>
    <recommendedName>
        <fullName evidence="9">Phosphate-starvation-inducible E</fullName>
    </recommendedName>
</protein>
<feature type="transmembrane region" description="Helical" evidence="6">
    <location>
        <begin position="43"/>
        <end position="68"/>
    </location>
</feature>
<evidence type="ECO:0000313" key="7">
    <source>
        <dbReference type="EMBL" id="GBG19366.1"/>
    </source>
</evidence>
<name>A0A2R5FKP7_NOSCO</name>
<keyword evidence="4 6" id="KW-1133">Transmembrane helix</keyword>
<organism evidence="7 8">
    <name type="scientific">Nostoc commune NIES-4072</name>
    <dbReference type="NCBI Taxonomy" id="2005467"/>
    <lineage>
        <taxon>Bacteria</taxon>
        <taxon>Bacillati</taxon>
        <taxon>Cyanobacteriota</taxon>
        <taxon>Cyanophyceae</taxon>
        <taxon>Nostocales</taxon>
        <taxon>Nostocaceae</taxon>
        <taxon>Nostoc</taxon>
    </lineage>
</organism>
<keyword evidence="8" id="KW-1185">Reference proteome</keyword>
<feature type="transmembrane region" description="Helical" evidence="6">
    <location>
        <begin position="80"/>
        <end position="97"/>
    </location>
</feature>
<gene>
    <name evidence="7" type="ORF">NIES4072_30330</name>
</gene>
<evidence type="ECO:0000313" key="8">
    <source>
        <dbReference type="Proteomes" id="UP000245124"/>
    </source>
</evidence>
<dbReference type="InterPro" id="IPR020948">
    <property type="entry name" value="P_starv_induced_PsiE-like"/>
</dbReference>
<accession>A0A2R5FKP7</accession>
<keyword evidence="5 6" id="KW-0472">Membrane</keyword>